<evidence type="ECO:0000256" key="4">
    <source>
        <dbReference type="HAMAP-Rule" id="MF_00171"/>
    </source>
</evidence>
<name>A0A2A5CEI4_9GAMM</name>
<dbReference type="Gene3D" id="3.30.70.580">
    <property type="entry name" value="Pseudouridine synthase I, catalytic domain, N-terminal subdomain"/>
    <property type="match status" value="1"/>
</dbReference>
<comment type="caution">
    <text evidence="4">Lacks conserved residue(s) required for the propagation of feature annotation.</text>
</comment>
<evidence type="ECO:0000313" key="10">
    <source>
        <dbReference type="Proteomes" id="UP000228987"/>
    </source>
</evidence>
<feature type="domain" description="Pseudouridine synthase I TruA alpha/beta" evidence="8">
    <location>
        <begin position="160"/>
        <end position="260"/>
    </location>
</feature>
<dbReference type="HAMAP" id="MF_00171">
    <property type="entry name" value="TruA"/>
    <property type="match status" value="1"/>
</dbReference>
<accession>A0A2A5CEI4</accession>
<dbReference type="Pfam" id="PF01416">
    <property type="entry name" value="PseudoU_synth_1"/>
    <property type="match status" value="2"/>
</dbReference>
<evidence type="ECO:0000313" key="9">
    <source>
        <dbReference type="EMBL" id="PCJ42143.1"/>
    </source>
</evidence>
<feature type="binding site" evidence="4 6">
    <location>
        <position position="125"/>
    </location>
    <ligand>
        <name>substrate</name>
    </ligand>
</feature>
<dbReference type="GO" id="GO:0031119">
    <property type="term" value="P:tRNA pseudouridine synthesis"/>
    <property type="evidence" value="ECO:0007669"/>
    <property type="project" value="UniProtKB-UniRule"/>
</dbReference>
<dbReference type="PIRSF" id="PIRSF001430">
    <property type="entry name" value="tRNA_psdUrid_synth"/>
    <property type="match status" value="1"/>
</dbReference>
<feature type="active site" description="Nucleophile" evidence="4 5">
    <location>
        <position position="67"/>
    </location>
</feature>
<feature type="domain" description="Pseudouridine synthase I TruA alpha/beta" evidence="8">
    <location>
        <begin position="20"/>
        <end position="118"/>
    </location>
</feature>
<comment type="catalytic activity">
    <reaction evidence="4 7">
        <text>uridine(38/39/40) in tRNA = pseudouridine(38/39/40) in tRNA</text>
        <dbReference type="Rhea" id="RHEA:22376"/>
        <dbReference type="Rhea" id="RHEA-COMP:10085"/>
        <dbReference type="Rhea" id="RHEA-COMP:10087"/>
        <dbReference type="ChEBI" id="CHEBI:65314"/>
        <dbReference type="ChEBI" id="CHEBI:65315"/>
        <dbReference type="EC" id="5.4.99.12"/>
    </reaction>
</comment>
<dbReference type="NCBIfam" id="TIGR00071">
    <property type="entry name" value="hisT_truA"/>
    <property type="match status" value="1"/>
</dbReference>
<evidence type="ECO:0000256" key="2">
    <source>
        <dbReference type="ARBA" id="ARBA00022694"/>
    </source>
</evidence>
<dbReference type="CDD" id="cd02570">
    <property type="entry name" value="PseudoU_synth_EcTruA"/>
    <property type="match status" value="1"/>
</dbReference>
<dbReference type="GO" id="GO:0160147">
    <property type="term" value="F:tRNA pseudouridine(38-40) synthase activity"/>
    <property type="evidence" value="ECO:0007669"/>
    <property type="project" value="UniProtKB-EC"/>
</dbReference>
<evidence type="ECO:0000256" key="1">
    <source>
        <dbReference type="ARBA" id="ARBA00009375"/>
    </source>
</evidence>
<evidence type="ECO:0000259" key="8">
    <source>
        <dbReference type="Pfam" id="PF01416"/>
    </source>
</evidence>
<comment type="function">
    <text evidence="4">Formation of pseudouridine at positions 38, 39 and 40 in the anticodon stem and loop of transfer RNAs.</text>
</comment>
<comment type="caution">
    <text evidence="9">The sequence shown here is derived from an EMBL/GenBank/DDBJ whole genome shotgun (WGS) entry which is preliminary data.</text>
</comment>
<dbReference type="EC" id="5.4.99.12" evidence="4"/>
<comment type="subunit">
    <text evidence="4">Homodimer.</text>
</comment>
<dbReference type="PANTHER" id="PTHR11142:SF0">
    <property type="entry name" value="TRNA PSEUDOURIDINE SYNTHASE-LIKE 1"/>
    <property type="match status" value="1"/>
</dbReference>
<dbReference type="AlphaFoldDB" id="A0A2A5CEI4"/>
<evidence type="ECO:0000256" key="3">
    <source>
        <dbReference type="ARBA" id="ARBA00023235"/>
    </source>
</evidence>
<dbReference type="InterPro" id="IPR001406">
    <property type="entry name" value="PsdUridine_synth_TruA"/>
</dbReference>
<dbReference type="SUPFAM" id="SSF55120">
    <property type="entry name" value="Pseudouridine synthase"/>
    <property type="match status" value="1"/>
</dbReference>
<keyword evidence="2 4" id="KW-0819">tRNA processing</keyword>
<evidence type="ECO:0000256" key="5">
    <source>
        <dbReference type="PIRSR" id="PIRSR001430-1"/>
    </source>
</evidence>
<dbReference type="FunFam" id="3.30.70.580:FF:000001">
    <property type="entry name" value="tRNA pseudouridine synthase A"/>
    <property type="match status" value="1"/>
</dbReference>
<dbReference type="Gene3D" id="3.30.70.660">
    <property type="entry name" value="Pseudouridine synthase I, catalytic domain, C-terminal subdomain"/>
    <property type="match status" value="1"/>
</dbReference>
<evidence type="ECO:0000256" key="6">
    <source>
        <dbReference type="PIRSR" id="PIRSR001430-2"/>
    </source>
</evidence>
<organism evidence="9 10">
    <name type="scientific">SAR86 cluster bacterium</name>
    <dbReference type="NCBI Taxonomy" id="2030880"/>
    <lineage>
        <taxon>Bacteria</taxon>
        <taxon>Pseudomonadati</taxon>
        <taxon>Pseudomonadota</taxon>
        <taxon>Gammaproteobacteria</taxon>
        <taxon>SAR86 cluster</taxon>
    </lineage>
</organism>
<proteinExistence type="inferred from homology"/>
<dbReference type="PANTHER" id="PTHR11142">
    <property type="entry name" value="PSEUDOURIDYLATE SYNTHASE"/>
    <property type="match status" value="1"/>
</dbReference>
<dbReference type="InterPro" id="IPR020094">
    <property type="entry name" value="TruA/RsuA/RluB/E/F_N"/>
</dbReference>
<reference evidence="10" key="1">
    <citation type="submission" date="2017-08" db="EMBL/GenBank/DDBJ databases">
        <title>A dynamic microbial community with high functional redundancy inhabits the cold, oxic subseafloor aquifer.</title>
        <authorList>
            <person name="Tully B.J."/>
            <person name="Wheat C.G."/>
            <person name="Glazer B.T."/>
            <person name="Huber J.A."/>
        </authorList>
    </citation>
    <scope>NUCLEOTIDE SEQUENCE [LARGE SCALE GENOMIC DNA]</scope>
</reference>
<protein>
    <recommendedName>
        <fullName evidence="4">tRNA pseudouridine synthase A</fullName>
        <ecNumber evidence="4">5.4.99.12</ecNumber>
    </recommendedName>
    <alternativeName>
        <fullName evidence="4">tRNA pseudouridine(38-40) synthase</fullName>
    </alternativeName>
    <alternativeName>
        <fullName evidence="4">tRNA pseudouridylate synthase I</fullName>
    </alternativeName>
    <alternativeName>
        <fullName evidence="4">tRNA-uridine isomerase I</fullName>
    </alternativeName>
</protein>
<gene>
    <name evidence="4" type="primary">truA</name>
    <name evidence="9" type="ORF">COA71_06005</name>
</gene>
<keyword evidence="3 4" id="KW-0413">Isomerase</keyword>
<dbReference type="EMBL" id="NVWI01000003">
    <property type="protein sequence ID" value="PCJ42143.1"/>
    <property type="molecule type" value="Genomic_DNA"/>
</dbReference>
<dbReference type="GO" id="GO:0003723">
    <property type="term" value="F:RNA binding"/>
    <property type="evidence" value="ECO:0007669"/>
    <property type="project" value="InterPro"/>
</dbReference>
<dbReference type="InterPro" id="IPR020095">
    <property type="entry name" value="PsdUridine_synth_TruA_C"/>
</dbReference>
<evidence type="ECO:0000256" key="7">
    <source>
        <dbReference type="RuleBase" id="RU003792"/>
    </source>
</evidence>
<dbReference type="InterPro" id="IPR020097">
    <property type="entry name" value="PsdUridine_synth_TruA_a/b_dom"/>
</dbReference>
<sequence length="278" mass="31166">MGWFIGSEAGTSASSRIALCIEYQGTGFNGWQAQRSAAVSTVQEALELAISKVADQSIKVYCAGRTDKGVHASAQIVHFDTTSERPLKAWVRGCNALLPKTVVVRWAKQVDENFHARFSAFNRRYCYLIYNNKTPTALLQSLVSPHFFELNEKSMHEAGQYLLGERDFSSFRGAGCQANTAMRNVIDLKVSRDGDFVMVDIKANAFLLHMVRNIVGALLEVGEGRRKPEWMKQVLELKDRRQAGITASPEGLYLVEVGYPDRYELPIAPWVLPFFKSH</sequence>
<dbReference type="Proteomes" id="UP000228987">
    <property type="component" value="Unassembled WGS sequence"/>
</dbReference>
<dbReference type="InterPro" id="IPR020103">
    <property type="entry name" value="PsdUridine_synth_cat_dom_sf"/>
</dbReference>
<comment type="similarity">
    <text evidence="1 4 7">Belongs to the tRNA pseudouridine synthase TruA family.</text>
</comment>